<sequence>MARLMTLDYGIIGNCSTAALVKSDSSIDWMCMPKFDSPSIFAKILDNGKGGFFKVEPEGQFNVSQAYIADTNVLETRFVGEGWEFRLMDYFPHFQMEDGSLYKEPEVHRLIELVRGTPRIRIVIEPAFKYASEVPKAKIESDHIVFEGSIDYLYLYTNMPADSILGQGYFDLKGDSYMVLAYNKLKAEKEINAIKEQMDKTISYWRSWIGMARLPSVHRDLVARSALTLRLLTYDNTGAIVAAATTSIPEIIGEVRNWDYRYCWIRDASFTVMALINILRFDVAKEFLGWMLKLHKEYGINLQVLFGINGDRDIPERELDYLSGYKNSKPVRVGNAAAKQRQVDIFGELLDAIYLIYVKYKIEPKINDSDWELVYSLVESAIKEWHEKDHSIWEFRKLSRHYTFSKVLCWTAVDRGIKIAKEIGKTAEARRWSKVRSHIKADIIKNGWNAEVNAFVQCYGSRELDASILLLPYFGFTSFRSKKMKSTVEAIGRQLFNGEFLLRYAAKDDFGIPKNALIACTFWYIDALAGIGRRDDALDLLERIISHTNHLGLFSEDIDRSTYELLGNFPQAYSHIALINTMTNLFGSNKMAPKASTGMRESQN</sequence>
<dbReference type="InterPro" id="IPR012341">
    <property type="entry name" value="6hp_glycosidase-like_sf"/>
</dbReference>
<keyword evidence="5" id="KW-1185">Reference proteome</keyword>
<dbReference type="Proteomes" id="UP000332487">
    <property type="component" value="Unassembled WGS sequence"/>
</dbReference>
<dbReference type="SUPFAM" id="SSF48208">
    <property type="entry name" value="Six-hairpin glycosidases"/>
    <property type="match status" value="1"/>
</dbReference>
<evidence type="ECO:0000259" key="3">
    <source>
        <dbReference type="Pfam" id="PF19291"/>
    </source>
</evidence>
<evidence type="ECO:0000256" key="1">
    <source>
        <dbReference type="ARBA" id="ARBA00006188"/>
    </source>
</evidence>
<reference evidence="4 5" key="2">
    <citation type="journal article" date="2010" name="Proc. Natl. Acad. Sci. U.S.A.">
        <title>Enigmatic, ultrasmall, uncultivated Archaea.</title>
        <authorList>
            <person name="Baker B.J."/>
            <person name="Comolli L.R."/>
            <person name="Dick G.J."/>
            <person name="Hauser L.J."/>
            <person name="Hyatt D."/>
            <person name="Dill B.D."/>
            <person name="Land M.L."/>
            <person name="Verberkmoes N.C."/>
            <person name="Hettich R.L."/>
            <person name="Banfield J.F."/>
        </authorList>
    </citation>
    <scope>NUCLEOTIDE SEQUENCE [LARGE SCALE GENOMIC DNA]</scope>
    <source>
        <strain evidence="4">ARMAN-2</strain>
    </source>
</reference>
<accession>C7DH54</accession>
<dbReference type="InterPro" id="IPR008928">
    <property type="entry name" value="6-hairpin_glycosidase_sf"/>
</dbReference>
<dbReference type="InterPro" id="IPR011613">
    <property type="entry name" value="GH15-like"/>
</dbReference>
<organism evidence="4 5">
    <name type="scientific">Candidatus Micrarchaeum acidiphilum ARMAN-2</name>
    <dbReference type="NCBI Taxonomy" id="425595"/>
    <lineage>
        <taxon>Archaea</taxon>
        <taxon>Candidatus Micrarchaeota</taxon>
        <taxon>Candidatus Micrarchaeia</taxon>
        <taxon>Candidatus Micrarchaeales</taxon>
        <taxon>Candidatus Micrarchaeaceae</taxon>
        <taxon>Candidatus Micrarchaeum</taxon>
    </lineage>
</organism>
<dbReference type="PANTHER" id="PTHR31616:SF0">
    <property type="entry name" value="GLUCAN 1,4-ALPHA-GLUCOSIDASE"/>
    <property type="match status" value="1"/>
</dbReference>
<feature type="domain" description="GH15-like" evidence="2">
    <location>
        <begin position="217"/>
        <end position="581"/>
    </location>
</feature>
<dbReference type="Gene3D" id="1.50.10.10">
    <property type="match status" value="1"/>
</dbReference>
<reference evidence="4 5" key="1">
    <citation type="journal article" date="2009" name="Genome Biol.">
        <title>Community-wide analysis of microbial genome sequence signatures.</title>
        <authorList>
            <person name="Dick G.J."/>
            <person name="Andersson A.F."/>
            <person name="Baker B.J."/>
            <person name="Simmons S.L."/>
            <person name="Thomas B.C."/>
            <person name="Yelton A.P."/>
            <person name="Banfield J.F."/>
        </authorList>
    </citation>
    <scope>NUCLEOTIDE SEQUENCE [LARGE SCALE GENOMIC DNA]</scope>
    <source>
        <strain evidence="4">ARMAN-2</strain>
    </source>
</reference>
<evidence type="ECO:0000313" key="5">
    <source>
        <dbReference type="Proteomes" id="UP000332487"/>
    </source>
</evidence>
<comment type="similarity">
    <text evidence="1">Belongs to the glycosyl hydrolase 15 family.</text>
</comment>
<name>C7DH54_MICA2</name>
<dbReference type="AlphaFoldDB" id="C7DH54"/>
<feature type="domain" description="Trehalase-like N-terminal" evidence="3">
    <location>
        <begin position="11"/>
        <end position="156"/>
    </location>
</feature>
<dbReference type="Pfam" id="PF00723">
    <property type="entry name" value="Glyco_hydro_15"/>
    <property type="match status" value="1"/>
</dbReference>
<evidence type="ECO:0000259" key="2">
    <source>
        <dbReference type="Pfam" id="PF00723"/>
    </source>
</evidence>
<proteinExistence type="inferred from homology"/>
<gene>
    <name evidence="4" type="ORF">UNLARM2_0400</name>
</gene>
<dbReference type="GO" id="GO:0005975">
    <property type="term" value="P:carbohydrate metabolic process"/>
    <property type="evidence" value="ECO:0007669"/>
    <property type="project" value="InterPro"/>
</dbReference>
<dbReference type="PANTHER" id="PTHR31616">
    <property type="entry name" value="TREHALASE"/>
    <property type="match status" value="1"/>
</dbReference>
<dbReference type="GO" id="GO:0004553">
    <property type="term" value="F:hydrolase activity, hydrolyzing O-glycosyl compounds"/>
    <property type="evidence" value="ECO:0007669"/>
    <property type="project" value="UniProtKB-ARBA"/>
</dbReference>
<protein>
    <submittedName>
        <fullName evidence="4">Glycoside hydrolase 15-related</fullName>
    </submittedName>
</protein>
<dbReference type="Pfam" id="PF19291">
    <property type="entry name" value="TREH_N"/>
    <property type="match status" value="1"/>
</dbReference>
<dbReference type="InterPro" id="IPR045582">
    <property type="entry name" value="Trehalase-like_N"/>
</dbReference>
<dbReference type="EMBL" id="GG697240">
    <property type="protein sequence ID" value="EET89956.1"/>
    <property type="molecule type" value="Genomic_DNA"/>
</dbReference>
<keyword evidence="4" id="KW-0378">Hydrolase</keyword>
<evidence type="ECO:0000313" key="4">
    <source>
        <dbReference type="EMBL" id="EET89956.1"/>
    </source>
</evidence>